<dbReference type="InterPro" id="IPR015422">
    <property type="entry name" value="PyrdxlP-dep_Trfase_small"/>
</dbReference>
<protein>
    <submittedName>
        <fullName evidence="3">Aminotransferase class V-fold PLP-dependent enzyme</fullName>
    </submittedName>
</protein>
<dbReference type="GO" id="GO:0008483">
    <property type="term" value="F:transaminase activity"/>
    <property type="evidence" value="ECO:0007669"/>
    <property type="project" value="UniProtKB-KW"/>
</dbReference>
<dbReference type="RefSeq" id="WP_343763366.1">
    <property type="nucleotide sequence ID" value="NZ_BAAAFG010000002.1"/>
</dbReference>
<evidence type="ECO:0000259" key="2">
    <source>
        <dbReference type="Pfam" id="PF00266"/>
    </source>
</evidence>
<reference evidence="4" key="1">
    <citation type="journal article" date="2019" name="Int. J. Syst. Evol. Microbiol.">
        <title>The Global Catalogue of Microorganisms (GCM) 10K type strain sequencing project: providing services to taxonomists for standard genome sequencing and annotation.</title>
        <authorList>
            <consortium name="The Broad Institute Genomics Platform"/>
            <consortium name="The Broad Institute Genome Sequencing Center for Infectious Disease"/>
            <person name="Wu L."/>
            <person name="Ma J."/>
        </authorList>
    </citation>
    <scope>NUCLEOTIDE SEQUENCE [LARGE SCALE GENOMIC DNA]</scope>
    <source>
        <strain evidence="4">JCM 16082</strain>
    </source>
</reference>
<keyword evidence="4" id="KW-1185">Reference proteome</keyword>
<dbReference type="Gene3D" id="3.40.640.10">
    <property type="entry name" value="Type I PLP-dependent aspartate aminotransferase-like (Major domain)"/>
    <property type="match status" value="1"/>
</dbReference>
<dbReference type="SUPFAM" id="SSF53383">
    <property type="entry name" value="PLP-dependent transferases"/>
    <property type="match status" value="1"/>
</dbReference>
<dbReference type="InterPro" id="IPR015424">
    <property type="entry name" value="PyrdxlP-dep_Trfase"/>
</dbReference>
<organism evidence="3 4">
    <name type="scientific">Gangjinia marincola</name>
    <dbReference type="NCBI Taxonomy" id="578463"/>
    <lineage>
        <taxon>Bacteria</taxon>
        <taxon>Pseudomonadati</taxon>
        <taxon>Bacteroidota</taxon>
        <taxon>Flavobacteriia</taxon>
        <taxon>Flavobacteriales</taxon>
        <taxon>Flavobacteriaceae</taxon>
        <taxon>Gangjinia</taxon>
    </lineage>
</organism>
<proteinExistence type="predicted"/>
<keyword evidence="3" id="KW-0032">Aminotransferase</keyword>
<dbReference type="EMBL" id="BAAAFG010000002">
    <property type="protein sequence ID" value="GAA0871343.1"/>
    <property type="molecule type" value="Genomic_DNA"/>
</dbReference>
<keyword evidence="3" id="KW-0808">Transferase</keyword>
<comment type="caution">
    <text evidence="3">The sequence shown here is derived from an EMBL/GenBank/DDBJ whole genome shotgun (WGS) entry which is preliminary data.</text>
</comment>
<dbReference type="InterPro" id="IPR015421">
    <property type="entry name" value="PyrdxlP-dep_Trfase_major"/>
</dbReference>
<gene>
    <name evidence="3" type="ORF">GCM10009117_04890</name>
</gene>
<dbReference type="InterPro" id="IPR000192">
    <property type="entry name" value="Aminotrans_V_dom"/>
</dbReference>
<feature type="domain" description="Aminotransferase class V" evidence="2">
    <location>
        <begin position="47"/>
        <end position="351"/>
    </location>
</feature>
<name>A0ABP3XT36_9FLAO</name>
<dbReference type="Proteomes" id="UP001500507">
    <property type="component" value="Unassembled WGS sequence"/>
</dbReference>
<dbReference type="PANTHER" id="PTHR43586:SF15">
    <property type="entry name" value="BLR3095 PROTEIN"/>
    <property type="match status" value="1"/>
</dbReference>
<dbReference type="Gene3D" id="3.90.1150.10">
    <property type="entry name" value="Aspartate Aminotransferase, domain 1"/>
    <property type="match status" value="1"/>
</dbReference>
<evidence type="ECO:0000313" key="4">
    <source>
        <dbReference type="Proteomes" id="UP001500507"/>
    </source>
</evidence>
<accession>A0ABP3XT36</accession>
<sequence>MNNLRKHFPILNDCIYVNTASAGLLPEPVLAFRREHDQSFFERGSLFKDQQIEFLTTYREEVGRFFECPPNQVALVPNFSFGYNMLMEGVKEGSKILLLTGDYPSVNWGVTFRTFEVVYANLDENLEQNIAEAVKSEKPDFLCLSLVQYINGIKIDFHFLDQLKKNYPNLSIIADGTQYLGTERFSFRESGIDVLIASGYKWMNGGYGNALMLFKEHIPAIIFPRSLGFGSVKGKYKPEDGSFIGRLEPGHQDTLNHGSLVEGLKLHTKIGRDEVQQQNYNLAMYAKEKFTEFGLLEDEVVARANHSTIFNIKGDQQLFDDLSKEKVICSQRGDGLRLSFHFYNTLEEIDLIYDLLKRYR</sequence>
<keyword evidence="1" id="KW-0663">Pyridoxal phosphate</keyword>
<evidence type="ECO:0000256" key="1">
    <source>
        <dbReference type="ARBA" id="ARBA00022898"/>
    </source>
</evidence>
<dbReference type="PANTHER" id="PTHR43586">
    <property type="entry name" value="CYSTEINE DESULFURASE"/>
    <property type="match status" value="1"/>
</dbReference>
<dbReference type="Pfam" id="PF00266">
    <property type="entry name" value="Aminotran_5"/>
    <property type="match status" value="1"/>
</dbReference>
<evidence type="ECO:0000313" key="3">
    <source>
        <dbReference type="EMBL" id="GAA0871343.1"/>
    </source>
</evidence>